<dbReference type="Pfam" id="PF00186">
    <property type="entry name" value="DHFR_1"/>
    <property type="match status" value="1"/>
</dbReference>
<dbReference type="PRINTS" id="PR00070">
    <property type="entry name" value="DHFR"/>
</dbReference>
<comment type="similarity">
    <text evidence="2 8">Belongs to the dihydrofolate reductase family.</text>
</comment>
<accession>A0A167DTB0</accession>
<dbReference type="KEGG" id="pcx:LPB68_01965"/>
<name>A0A167DTB0_9BACL</name>
<comment type="function">
    <text evidence="7 8">Key enzyme in folate metabolism. Catalyzes an essential reaction for de novo glycine and purine synthesis, and for DNA precursor synthesis.</text>
</comment>
<dbReference type="OrthoDB" id="9804315at2"/>
<evidence type="ECO:0000313" key="11">
    <source>
        <dbReference type="Proteomes" id="UP000077134"/>
    </source>
</evidence>
<evidence type="ECO:0000256" key="5">
    <source>
        <dbReference type="ARBA" id="ARBA00022857"/>
    </source>
</evidence>
<dbReference type="AlphaFoldDB" id="A0A167DTB0"/>
<dbReference type="GO" id="GO:0070401">
    <property type="term" value="F:NADP+ binding"/>
    <property type="evidence" value="ECO:0007669"/>
    <property type="project" value="UniProtKB-ARBA"/>
</dbReference>
<dbReference type="GO" id="GO:0046452">
    <property type="term" value="P:dihydrofolate metabolic process"/>
    <property type="evidence" value="ECO:0007669"/>
    <property type="project" value="TreeGrafter"/>
</dbReference>
<evidence type="ECO:0000256" key="8">
    <source>
        <dbReference type="PIRNR" id="PIRNR000194"/>
    </source>
</evidence>
<dbReference type="InterPro" id="IPR012259">
    <property type="entry name" value="DHFR"/>
</dbReference>
<evidence type="ECO:0000256" key="3">
    <source>
        <dbReference type="ARBA" id="ARBA00012856"/>
    </source>
</evidence>
<keyword evidence="4 8" id="KW-0554">One-carbon metabolism</keyword>
<evidence type="ECO:0000256" key="1">
    <source>
        <dbReference type="ARBA" id="ARBA00004903"/>
    </source>
</evidence>
<protein>
    <recommendedName>
        <fullName evidence="3 8">Dihydrofolate reductase</fullName>
        <ecNumber evidence="3 8">1.5.1.3</ecNumber>
    </recommendedName>
</protein>
<comment type="pathway">
    <text evidence="1 8">Cofactor biosynthesis; tetrahydrofolate biosynthesis; 5,6,7,8-tetrahydrofolate from 7,8-dihydrofolate: step 1/1.</text>
</comment>
<dbReference type="GO" id="GO:0005829">
    <property type="term" value="C:cytosol"/>
    <property type="evidence" value="ECO:0007669"/>
    <property type="project" value="TreeGrafter"/>
</dbReference>
<dbReference type="UniPathway" id="UPA00077">
    <property type="reaction ID" value="UER00158"/>
</dbReference>
<proteinExistence type="inferred from homology"/>
<dbReference type="PROSITE" id="PS51330">
    <property type="entry name" value="DHFR_2"/>
    <property type="match status" value="1"/>
</dbReference>
<sequence>MSITMIWAMDRNGVMGKDNGLPWRLPRDMAFFKQETINKPIVMGRKTWESFNGKPLKDRINIIMTRDQTYEVQGAHVIHTVEDALNYAKDADLMVIGGAQIYTQWLPYADRLLVTRIDEEFEGDITFPEIDWTAWTLTDRTKGIQDEQNPYEYYFCTYLRK</sequence>
<comment type="caution">
    <text evidence="10">The sequence shown here is derived from an EMBL/GenBank/DDBJ whole genome shotgun (WGS) entry which is preliminary data.</text>
</comment>
<dbReference type="EC" id="1.5.1.3" evidence="3 8"/>
<evidence type="ECO:0000256" key="4">
    <source>
        <dbReference type="ARBA" id="ARBA00022563"/>
    </source>
</evidence>
<evidence type="ECO:0000313" key="10">
    <source>
        <dbReference type="EMBL" id="OAB74751.1"/>
    </source>
</evidence>
<dbReference type="EMBL" id="LSFN01000014">
    <property type="protein sequence ID" value="OAB74751.1"/>
    <property type="molecule type" value="Genomic_DNA"/>
</dbReference>
<dbReference type="GO" id="GO:0046655">
    <property type="term" value="P:folic acid metabolic process"/>
    <property type="evidence" value="ECO:0007669"/>
    <property type="project" value="TreeGrafter"/>
</dbReference>
<dbReference type="Proteomes" id="UP000077134">
    <property type="component" value="Unassembled WGS sequence"/>
</dbReference>
<keyword evidence="6 8" id="KW-0560">Oxidoreductase</keyword>
<evidence type="ECO:0000256" key="6">
    <source>
        <dbReference type="ARBA" id="ARBA00023002"/>
    </source>
</evidence>
<evidence type="ECO:0000256" key="2">
    <source>
        <dbReference type="ARBA" id="ARBA00009539"/>
    </source>
</evidence>
<dbReference type="PANTHER" id="PTHR48069">
    <property type="entry name" value="DIHYDROFOLATE REDUCTASE"/>
    <property type="match status" value="1"/>
</dbReference>
<dbReference type="GO" id="GO:0046654">
    <property type="term" value="P:tetrahydrofolate biosynthetic process"/>
    <property type="evidence" value="ECO:0007669"/>
    <property type="project" value="UniProtKB-UniPathway"/>
</dbReference>
<organism evidence="10 11">
    <name type="scientific">Paenibacillus crassostreae</name>
    <dbReference type="NCBI Taxonomy" id="1763538"/>
    <lineage>
        <taxon>Bacteria</taxon>
        <taxon>Bacillati</taxon>
        <taxon>Bacillota</taxon>
        <taxon>Bacilli</taxon>
        <taxon>Bacillales</taxon>
        <taxon>Paenibacillaceae</taxon>
        <taxon>Paenibacillus</taxon>
    </lineage>
</organism>
<gene>
    <name evidence="10" type="ORF">PNBC_11990</name>
</gene>
<dbReference type="Gene3D" id="3.40.430.10">
    <property type="entry name" value="Dihydrofolate Reductase, subunit A"/>
    <property type="match status" value="1"/>
</dbReference>
<keyword evidence="11" id="KW-1185">Reference proteome</keyword>
<evidence type="ECO:0000259" key="9">
    <source>
        <dbReference type="PROSITE" id="PS51330"/>
    </source>
</evidence>
<evidence type="ECO:0000256" key="7">
    <source>
        <dbReference type="ARBA" id="ARBA00025067"/>
    </source>
</evidence>
<dbReference type="GO" id="GO:0006730">
    <property type="term" value="P:one-carbon metabolic process"/>
    <property type="evidence" value="ECO:0007669"/>
    <property type="project" value="UniProtKB-KW"/>
</dbReference>
<dbReference type="SUPFAM" id="SSF53597">
    <property type="entry name" value="Dihydrofolate reductase-like"/>
    <property type="match status" value="1"/>
</dbReference>
<feature type="domain" description="DHFR" evidence="9">
    <location>
        <begin position="2"/>
        <end position="160"/>
    </location>
</feature>
<dbReference type="PANTHER" id="PTHR48069:SF3">
    <property type="entry name" value="DIHYDROFOLATE REDUCTASE"/>
    <property type="match status" value="1"/>
</dbReference>
<reference evidence="10 11" key="1">
    <citation type="submission" date="2016-02" db="EMBL/GenBank/DDBJ databases">
        <title>Paenibacillus sp. LPB0068, isolated from Crassostrea gigas.</title>
        <authorList>
            <person name="Shin S.-K."/>
            <person name="Yi H."/>
        </authorList>
    </citation>
    <scope>NUCLEOTIDE SEQUENCE [LARGE SCALE GENOMIC DNA]</scope>
    <source>
        <strain evidence="10 11">LPB0068</strain>
    </source>
</reference>
<comment type="catalytic activity">
    <reaction evidence="8">
        <text>(6S)-5,6,7,8-tetrahydrofolate + NADP(+) = 7,8-dihydrofolate + NADPH + H(+)</text>
        <dbReference type="Rhea" id="RHEA:15009"/>
        <dbReference type="ChEBI" id="CHEBI:15378"/>
        <dbReference type="ChEBI" id="CHEBI:57451"/>
        <dbReference type="ChEBI" id="CHEBI:57453"/>
        <dbReference type="ChEBI" id="CHEBI:57783"/>
        <dbReference type="ChEBI" id="CHEBI:58349"/>
        <dbReference type="EC" id="1.5.1.3"/>
    </reaction>
</comment>
<dbReference type="CDD" id="cd00209">
    <property type="entry name" value="DHFR"/>
    <property type="match status" value="1"/>
</dbReference>
<dbReference type="STRING" id="1763538.LPB68_01965"/>
<dbReference type="RefSeq" id="WP_068658367.1">
    <property type="nucleotide sequence ID" value="NZ_CP017770.1"/>
</dbReference>
<keyword evidence="5 8" id="KW-0521">NADP</keyword>
<dbReference type="FunFam" id="3.40.430.10:FF:000001">
    <property type="entry name" value="Dihydrofolate reductase"/>
    <property type="match status" value="1"/>
</dbReference>
<dbReference type="InterPro" id="IPR001796">
    <property type="entry name" value="DHFR_dom"/>
</dbReference>
<dbReference type="PIRSF" id="PIRSF000194">
    <property type="entry name" value="DHFR"/>
    <property type="match status" value="1"/>
</dbReference>
<dbReference type="GO" id="GO:0004146">
    <property type="term" value="F:dihydrofolate reductase activity"/>
    <property type="evidence" value="ECO:0007669"/>
    <property type="project" value="UniProtKB-EC"/>
</dbReference>
<dbReference type="InterPro" id="IPR024072">
    <property type="entry name" value="DHFR-like_dom_sf"/>
</dbReference>